<evidence type="ECO:0000313" key="1">
    <source>
        <dbReference type="EMBL" id="CAG2186984.1"/>
    </source>
</evidence>
<name>A0A8S3PVH9_MYTED</name>
<dbReference type="EMBL" id="CAJPWZ010000151">
    <property type="protein sequence ID" value="CAG2186984.1"/>
    <property type="molecule type" value="Genomic_DNA"/>
</dbReference>
<keyword evidence="2" id="KW-1185">Reference proteome</keyword>
<organism evidence="1 2">
    <name type="scientific">Mytilus edulis</name>
    <name type="common">Blue mussel</name>
    <dbReference type="NCBI Taxonomy" id="6550"/>
    <lineage>
        <taxon>Eukaryota</taxon>
        <taxon>Metazoa</taxon>
        <taxon>Spiralia</taxon>
        <taxon>Lophotrochozoa</taxon>
        <taxon>Mollusca</taxon>
        <taxon>Bivalvia</taxon>
        <taxon>Autobranchia</taxon>
        <taxon>Pteriomorphia</taxon>
        <taxon>Mytilida</taxon>
        <taxon>Mytiloidea</taxon>
        <taxon>Mytilidae</taxon>
        <taxon>Mytilinae</taxon>
        <taxon>Mytilus</taxon>
    </lineage>
</organism>
<proteinExistence type="predicted"/>
<evidence type="ECO:0000313" key="2">
    <source>
        <dbReference type="Proteomes" id="UP000683360"/>
    </source>
</evidence>
<dbReference type="AlphaFoldDB" id="A0A8S3PVH9"/>
<comment type="caution">
    <text evidence="1">The sequence shown here is derived from an EMBL/GenBank/DDBJ whole genome shotgun (WGS) entry which is preliminary data.</text>
</comment>
<dbReference type="Proteomes" id="UP000683360">
    <property type="component" value="Unassembled WGS sequence"/>
</dbReference>
<gene>
    <name evidence="1" type="ORF">MEDL_2455</name>
</gene>
<sequence>MADVSPELVTHFLNENPEFLDRYVTTHVSEDKIRQWSLRKGSKNVHTRQHNLNGELLREKKSSKWKTCVQSSKWKVLHEMTRDISYQTDRLQILAELAQCAVDSTSADGFNLYLADSNQQLYHHKVPPISSSRLVNRCNNMFSGLKGS</sequence>
<reference evidence="1" key="1">
    <citation type="submission" date="2021-03" db="EMBL/GenBank/DDBJ databases">
        <authorList>
            <person name="Bekaert M."/>
        </authorList>
    </citation>
    <scope>NUCLEOTIDE SEQUENCE</scope>
</reference>
<protein>
    <submittedName>
        <fullName evidence="1">Uncharacterized protein</fullName>
    </submittedName>
</protein>
<dbReference type="OrthoDB" id="6620983at2759"/>
<accession>A0A8S3PVH9</accession>